<protein>
    <submittedName>
        <fullName evidence="1">Sigma-70 family RNA polymerase sigma factor</fullName>
    </submittedName>
</protein>
<proteinExistence type="predicted"/>
<accession>A0A847J2G1</accession>
<dbReference type="Pfam" id="PF13412">
    <property type="entry name" value="HTH_24"/>
    <property type="match status" value="1"/>
</dbReference>
<dbReference type="AlphaFoldDB" id="A0A847J2G1"/>
<comment type="caution">
    <text evidence="1">The sequence shown here is derived from an EMBL/GenBank/DDBJ whole genome shotgun (WGS) entry which is preliminary data.</text>
</comment>
<organism evidence="1 2">
    <name type="scientific">Pseudolactococcus chungangensis</name>
    <dbReference type="NCBI Taxonomy" id="451457"/>
    <lineage>
        <taxon>Bacteria</taxon>
        <taxon>Bacillati</taxon>
        <taxon>Bacillota</taxon>
        <taxon>Bacilli</taxon>
        <taxon>Lactobacillales</taxon>
        <taxon>Streptococcaceae</taxon>
        <taxon>Pseudolactococcus</taxon>
    </lineage>
</organism>
<evidence type="ECO:0000313" key="2">
    <source>
        <dbReference type="Proteomes" id="UP000559962"/>
    </source>
</evidence>
<reference evidence="1 2" key="1">
    <citation type="journal article" date="2020" name="Biotechnol. Biofuels">
        <title>New insights from the biogas microbiome by comprehensive genome-resolved metagenomics of nearly 1600 species originating from multiple anaerobic digesters.</title>
        <authorList>
            <person name="Campanaro S."/>
            <person name="Treu L."/>
            <person name="Rodriguez-R L.M."/>
            <person name="Kovalovszki A."/>
            <person name="Ziels R.M."/>
            <person name="Maus I."/>
            <person name="Zhu X."/>
            <person name="Kougias P.G."/>
            <person name="Basile A."/>
            <person name="Luo G."/>
            <person name="Schluter A."/>
            <person name="Konstantinidis K.T."/>
            <person name="Angelidaki I."/>
        </authorList>
    </citation>
    <scope>NUCLEOTIDE SEQUENCE [LARGE SCALE GENOMIC DNA]</scope>
    <source>
        <strain evidence="1">AS27yjCOA_61</strain>
    </source>
</reference>
<evidence type="ECO:0000313" key="1">
    <source>
        <dbReference type="EMBL" id="NLH35848.1"/>
    </source>
</evidence>
<name>A0A847J2G1_9LACT</name>
<gene>
    <name evidence="1" type="ORF">GX453_07535</name>
</gene>
<dbReference type="EMBL" id="JAAYVO010000103">
    <property type="protein sequence ID" value="NLH35848.1"/>
    <property type="molecule type" value="Genomic_DNA"/>
</dbReference>
<dbReference type="Proteomes" id="UP000559962">
    <property type="component" value="Unassembled WGS sequence"/>
</dbReference>
<sequence length="85" mass="9918">MERFILTEKEQQVFKLCSCLLNKDSSGMSFEEIIKEIGLSKTTINYAISKLRQVLNMLLEKMGTYFINQLIHCISKFISPFLFKC</sequence>